<dbReference type="RefSeq" id="WP_110073073.1">
    <property type="nucleotide sequence ID" value="NZ_CM009896.1"/>
</dbReference>
<dbReference type="GO" id="GO:0042158">
    <property type="term" value="P:lipoprotein biosynthetic process"/>
    <property type="evidence" value="ECO:0007669"/>
    <property type="project" value="UniProtKB-UniRule"/>
</dbReference>
<dbReference type="Pfam" id="PF01790">
    <property type="entry name" value="LGT"/>
    <property type="match status" value="1"/>
</dbReference>
<dbReference type="GO" id="GO:0008961">
    <property type="term" value="F:phosphatidylglycerol-prolipoprotein diacylglyceryl transferase activity"/>
    <property type="evidence" value="ECO:0007669"/>
    <property type="project" value="UniProtKB-UniRule"/>
</dbReference>
<dbReference type="AlphaFoldDB" id="A0A317G2Y9"/>
<evidence type="ECO:0000313" key="9">
    <source>
        <dbReference type="EMBL" id="PWT27676.1"/>
    </source>
</evidence>
<evidence type="ECO:0000256" key="8">
    <source>
        <dbReference type="SAM" id="MobiDB-lite"/>
    </source>
</evidence>
<feature type="transmembrane region" description="Helical" evidence="7">
    <location>
        <begin position="265"/>
        <end position="285"/>
    </location>
</feature>
<comment type="function">
    <text evidence="7">Catalyzes the transfer of the diacylglyceryl group from phosphatidylglycerol to the sulfhydryl group of the N-terminal cysteine of a prolipoprotein, the first step in the formation of mature lipoproteins.</text>
</comment>
<dbReference type="PANTHER" id="PTHR30589">
    <property type="entry name" value="PROLIPOPROTEIN DIACYLGLYCERYL TRANSFERASE"/>
    <property type="match status" value="1"/>
</dbReference>
<dbReference type="EMBL" id="NXNG01000001">
    <property type="protein sequence ID" value="PWT27676.1"/>
    <property type="molecule type" value="Genomic_DNA"/>
</dbReference>
<evidence type="ECO:0000313" key="10">
    <source>
        <dbReference type="Proteomes" id="UP000245488"/>
    </source>
</evidence>
<proteinExistence type="inferred from homology"/>
<feature type="binding site" evidence="7">
    <location>
        <position position="150"/>
    </location>
    <ligand>
        <name>a 1,2-diacyl-sn-glycero-3-phospho-(1'-sn-glycerol)</name>
        <dbReference type="ChEBI" id="CHEBI:64716"/>
    </ligand>
</feature>
<comment type="similarity">
    <text evidence="1 7">Belongs to the Lgt family.</text>
</comment>
<dbReference type="Proteomes" id="UP000245488">
    <property type="component" value="Chromosome"/>
</dbReference>
<evidence type="ECO:0000256" key="3">
    <source>
        <dbReference type="ARBA" id="ARBA00022679"/>
    </source>
</evidence>
<keyword evidence="10" id="KW-1185">Reference proteome</keyword>
<keyword evidence="4 7" id="KW-0812">Transmembrane</keyword>
<accession>A0A317G2Y9</accession>
<protein>
    <recommendedName>
        <fullName evidence="7">Phosphatidylglycerol--prolipoprotein diacylglyceryl transferase</fullName>
        <ecNumber evidence="7">2.5.1.145</ecNumber>
    </recommendedName>
</protein>
<dbReference type="GO" id="GO:0005886">
    <property type="term" value="C:plasma membrane"/>
    <property type="evidence" value="ECO:0007669"/>
    <property type="project" value="UniProtKB-SubCell"/>
</dbReference>
<keyword evidence="5 7" id="KW-1133">Transmembrane helix</keyword>
<sequence>MPNIMDDMSIAFPHLGIYLKYVPKSFTVFGFRIAMYGLIIGIGVLCGVSLAAHIAKKTGQNPDWYWDLAIYLLIFSIMGARLYYVIFAWDYYKNDPMEILNIRNGGLAIYGGVIVGFITLAVYVKLKHKSYRLMADTGIFGVIMGQIIGRWGNFTNREAFGDYTDSLFAMRLPVSMVRSIEITDKMQAHMSTATNYIQVHPTFLYESLWNVLILTLMLLYIKHKKFHGEVALLYLGGYGFGRGLIESLRTDQLHLPGTSIPVSQLLGFTLFGFALITDIAVRIYMKKNSYVILPSDEVINEKVRLDMEAEAENKEDAEGKDEEGNEAEEKLEEKPEDNTEDDTETK</sequence>
<dbReference type="NCBIfam" id="TIGR00544">
    <property type="entry name" value="lgt"/>
    <property type="match status" value="1"/>
</dbReference>
<name>A0A317G2Y9_BUTFI</name>
<comment type="catalytic activity">
    <reaction evidence="7">
        <text>L-cysteinyl-[prolipoprotein] + a 1,2-diacyl-sn-glycero-3-phospho-(1'-sn-glycerol) = an S-1,2-diacyl-sn-glyceryl-L-cysteinyl-[prolipoprotein] + sn-glycerol 1-phosphate + H(+)</text>
        <dbReference type="Rhea" id="RHEA:56712"/>
        <dbReference type="Rhea" id="RHEA-COMP:14679"/>
        <dbReference type="Rhea" id="RHEA-COMP:14680"/>
        <dbReference type="ChEBI" id="CHEBI:15378"/>
        <dbReference type="ChEBI" id="CHEBI:29950"/>
        <dbReference type="ChEBI" id="CHEBI:57685"/>
        <dbReference type="ChEBI" id="CHEBI:64716"/>
        <dbReference type="ChEBI" id="CHEBI:140658"/>
        <dbReference type="EC" id="2.5.1.145"/>
    </reaction>
</comment>
<evidence type="ECO:0000256" key="6">
    <source>
        <dbReference type="ARBA" id="ARBA00023136"/>
    </source>
</evidence>
<evidence type="ECO:0000256" key="1">
    <source>
        <dbReference type="ARBA" id="ARBA00007150"/>
    </source>
</evidence>
<evidence type="ECO:0000256" key="2">
    <source>
        <dbReference type="ARBA" id="ARBA00022475"/>
    </source>
</evidence>
<dbReference type="UniPathway" id="UPA00664"/>
<keyword evidence="6 7" id="KW-0472">Membrane</keyword>
<keyword evidence="2 7" id="KW-1003">Cell membrane</keyword>
<reference evidence="9 10" key="1">
    <citation type="submission" date="2017-09" db="EMBL/GenBank/DDBJ databases">
        <title>High-quality draft genome sequence of Butyrivibrio fibrisolvens INBov1, isolated from cow rumen.</title>
        <authorList>
            <person name="Rodriguez Hernaez J."/>
            <person name="Rivarola M."/>
            <person name="Paniego N."/>
            <person name="Cravero S."/>
            <person name="Ceron Cucchi M."/>
            <person name="Martinez M.C."/>
        </authorList>
    </citation>
    <scope>NUCLEOTIDE SEQUENCE [LARGE SCALE GENOMIC DNA]</scope>
    <source>
        <strain evidence="9 10">INBov1</strain>
    </source>
</reference>
<evidence type="ECO:0000256" key="5">
    <source>
        <dbReference type="ARBA" id="ARBA00022989"/>
    </source>
</evidence>
<feature type="transmembrane region" description="Helical" evidence="7">
    <location>
        <begin position="133"/>
        <end position="152"/>
    </location>
</feature>
<organism evidence="9 10">
    <name type="scientific">Butyrivibrio fibrisolvens</name>
    <dbReference type="NCBI Taxonomy" id="831"/>
    <lineage>
        <taxon>Bacteria</taxon>
        <taxon>Bacillati</taxon>
        <taxon>Bacillota</taxon>
        <taxon>Clostridia</taxon>
        <taxon>Lachnospirales</taxon>
        <taxon>Lachnospiraceae</taxon>
        <taxon>Butyrivibrio</taxon>
    </lineage>
</organism>
<comment type="caution">
    <text evidence="9">The sequence shown here is derived from an EMBL/GenBank/DDBJ whole genome shotgun (WGS) entry which is preliminary data.</text>
</comment>
<feature type="transmembrane region" description="Helical" evidence="7">
    <location>
        <begin position="33"/>
        <end position="52"/>
    </location>
</feature>
<keyword evidence="3 7" id="KW-0808">Transferase</keyword>
<dbReference type="PANTHER" id="PTHR30589:SF0">
    <property type="entry name" value="PHOSPHATIDYLGLYCEROL--PROLIPOPROTEIN DIACYLGLYCERYL TRANSFERASE"/>
    <property type="match status" value="1"/>
</dbReference>
<feature type="transmembrane region" description="Helical" evidence="7">
    <location>
        <begin position="107"/>
        <end position="126"/>
    </location>
</feature>
<evidence type="ECO:0000256" key="4">
    <source>
        <dbReference type="ARBA" id="ARBA00022692"/>
    </source>
</evidence>
<feature type="compositionally biased region" description="Basic and acidic residues" evidence="8">
    <location>
        <begin position="327"/>
        <end position="337"/>
    </location>
</feature>
<comment type="pathway">
    <text evidence="7">Protein modification; lipoprotein biosynthesis (diacylglyceryl transfer).</text>
</comment>
<keyword evidence="9" id="KW-0449">Lipoprotein</keyword>
<gene>
    <name evidence="7 9" type="primary">lgt</name>
    <name evidence="9" type="ORF">CPT75_11495</name>
</gene>
<dbReference type="HAMAP" id="MF_01147">
    <property type="entry name" value="Lgt"/>
    <property type="match status" value="1"/>
</dbReference>
<feature type="transmembrane region" description="Helical" evidence="7">
    <location>
        <begin position="228"/>
        <end position="245"/>
    </location>
</feature>
<comment type="subcellular location">
    <subcellularLocation>
        <location evidence="7">Cell membrane</location>
        <topology evidence="7">Multi-pass membrane protein</topology>
    </subcellularLocation>
</comment>
<evidence type="ECO:0000256" key="7">
    <source>
        <dbReference type="HAMAP-Rule" id="MF_01147"/>
    </source>
</evidence>
<dbReference type="EC" id="2.5.1.145" evidence="7"/>
<feature type="transmembrane region" description="Helical" evidence="7">
    <location>
        <begin position="64"/>
        <end position="87"/>
    </location>
</feature>
<dbReference type="InterPro" id="IPR001640">
    <property type="entry name" value="Lgt"/>
</dbReference>
<feature type="region of interest" description="Disordered" evidence="8">
    <location>
        <begin position="309"/>
        <end position="346"/>
    </location>
</feature>
<feature type="transmembrane region" description="Helical" evidence="7">
    <location>
        <begin position="203"/>
        <end position="221"/>
    </location>
</feature>